<reference evidence="1 2" key="1">
    <citation type="journal article" date="2009" name="Stand. Genomic Sci.">
        <title>Complete genome sequence of Kytococcus sedentarius type strain (541).</title>
        <authorList>
            <person name="Sims D."/>
            <person name="Brettin T."/>
            <person name="Detter J.C."/>
            <person name="Han C."/>
            <person name="Lapidus A."/>
            <person name="Copeland A."/>
            <person name="Glavina Del Rio T."/>
            <person name="Nolan M."/>
            <person name="Chen F."/>
            <person name="Lucas S."/>
            <person name="Tice H."/>
            <person name="Cheng J.F."/>
            <person name="Bruce D."/>
            <person name="Goodwin L."/>
            <person name="Pitluck S."/>
            <person name="Ovchinnikova G."/>
            <person name="Pati A."/>
            <person name="Ivanova N."/>
            <person name="Mavrommatis K."/>
            <person name="Chen A."/>
            <person name="Palaniappan K."/>
            <person name="D'haeseleer P."/>
            <person name="Chain P."/>
            <person name="Bristow J."/>
            <person name="Eisen J.A."/>
            <person name="Markowitz V."/>
            <person name="Hugenholtz P."/>
            <person name="Schneider S."/>
            <person name="Goker M."/>
            <person name="Pukall R."/>
            <person name="Kyrpides N.C."/>
            <person name="Klenk H.P."/>
        </authorList>
    </citation>
    <scope>NUCLEOTIDE SEQUENCE [LARGE SCALE GENOMIC DNA]</scope>
    <source>
        <strain evidence="2">ATCC 14392 / DSM 20547 / JCM 11482 / CCUG 33030 / NBRC 15357 / NCTC 11040 / CCM 314 / 541</strain>
    </source>
</reference>
<dbReference type="STRING" id="478801.Ksed_10500"/>
<keyword evidence="2" id="KW-1185">Reference proteome</keyword>
<organism evidence="1 2">
    <name type="scientific">Kytococcus sedentarius (strain ATCC 14392 / DSM 20547 / JCM 11482 / CCUG 33030 / NBRC 15357 / NCTC 11040 / CCM 314 / 541)</name>
    <name type="common">Micrococcus sedentarius</name>
    <dbReference type="NCBI Taxonomy" id="478801"/>
    <lineage>
        <taxon>Bacteria</taxon>
        <taxon>Bacillati</taxon>
        <taxon>Actinomycetota</taxon>
        <taxon>Actinomycetes</taxon>
        <taxon>Micrococcales</taxon>
        <taxon>Kytococcaceae</taxon>
        <taxon>Kytococcus</taxon>
    </lineage>
</organism>
<dbReference type="KEGG" id="kse:Ksed_10500"/>
<evidence type="ECO:0000313" key="1">
    <source>
        <dbReference type="EMBL" id="ACV06094.1"/>
    </source>
</evidence>
<dbReference type="Proteomes" id="UP000006666">
    <property type="component" value="Chromosome"/>
</dbReference>
<sequence>MNTAPVLISPVETSTGAVFDAGGLRQGVAVGGRH</sequence>
<dbReference type="EMBL" id="CP001686">
    <property type="protein sequence ID" value="ACV06094.1"/>
    <property type="molecule type" value="Genomic_DNA"/>
</dbReference>
<evidence type="ECO:0000313" key="2">
    <source>
        <dbReference type="Proteomes" id="UP000006666"/>
    </source>
</evidence>
<accession>C7NGI6</accession>
<name>C7NGI6_KYTSD</name>
<dbReference type="HOGENOM" id="CLU_3374274_0_0_11"/>
<dbReference type="AlphaFoldDB" id="C7NGI6"/>
<proteinExistence type="predicted"/>
<gene>
    <name evidence="1" type="ordered locus">Ksed_10500</name>
</gene>
<protein>
    <submittedName>
        <fullName evidence="1">Uncharacterized protein</fullName>
    </submittedName>
</protein>